<dbReference type="RefSeq" id="WP_161967196.1">
    <property type="nucleotide sequence ID" value="NZ_NIDE01000001.1"/>
</dbReference>
<reference evidence="2" key="1">
    <citation type="submission" date="2017-06" db="EMBL/GenBank/DDBJ databases">
        <title>Genome analysis of Fimbriiglobus ruber SP5, the first member of the order Planctomycetales with confirmed chitinolytic capability.</title>
        <authorList>
            <person name="Ravin N.V."/>
            <person name="Rakitin A.L."/>
            <person name="Ivanova A.A."/>
            <person name="Beletsky A.V."/>
            <person name="Kulichevskaya I.S."/>
            <person name="Mardanov A.V."/>
            <person name="Dedysh S.N."/>
        </authorList>
    </citation>
    <scope>NUCLEOTIDE SEQUENCE [LARGE SCALE GENOMIC DNA]</scope>
    <source>
        <strain evidence="2">SP5</strain>
    </source>
</reference>
<proteinExistence type="predicted"/>
<keyword evidence="2" id="KW-1185">Reference proteome</keyword>
<protein>
    <submittedName>
        <fullName evidence="1">Uncharacterized protein</fullName>
    </submittedName>
</protein>
<evidence type="ECO:0000313" key="1">
    <source>
        <dbReference type="EMBL" id="OWK47323.1"/>
    </source>
</evidence>
<organism evidence="1 2">
    <name type="scientific">Fimbriiglobus ruber</name>
    <dbReference type="NCBI Taxonomy" id="1908690"/>
    <lineage>
        <taxon>Bacteria</taxon>
        <taxon>Pseudomonadati</taxon>
        <taxon>Planctomycetota</taxon>
        <taxon>Planctomycetia</taxon>
        <taxon>Gemmatales</taxon>
        <taxon>Gemmataceae</taxon>
        <taxon>Fimbriiglobus</taxon>
    </lineage>
</organism>
<gene>
    <name evidence="1" type="ORF">FRUB_01022</name>
</gene>
<comment type="caution">
    <text evidence="1">The sequence shown here is derived from an EMBL/GenBank/DDBJ whole genome shotgun (WGS) entry which is preliminary data.</text>
</comment>
<dbReference type="Proteomes" id="UP000214646">
    <property type="component" value="Unassembled WGS sequence"/>
</dbReference>
<sequence length="55" mass="5698">MNLFLCGALMVGCFVASGVGLLLVGCGFAGGVYLMKESQDGTTGVGEWVRKRLQG</sequence>
<dbReference type="AlphaFoldDB" id="A0A225E258"/>
<name>A0A225E258_9BACT</name>
<dbReference type="EMBL" id="NIDE01000001">
    <property type="protein sequence ID" value="OWK47323.1"/>
    <property type="molecule type" value="Genomic_DNA"/>
</dbReference>
<accession>A0A225E258</accession>
<evidence type="ECO:0000313" key="2">
    <source>
        <dbReference type="Proteomes" id="UP000214646"/>
    </source>
</evidence>